<dbReference type="InterPro" id="IPR050121">
    <property type="entry name" value="Cytochrome_P450_monoxygenase"/>
</dbReference>
<dbReference type="PRINTS" id="PR00463">
    <property type="entry name" value="EP450I"/>
</dbReference>
<keyword evidence="6" id="KW-0479">Metal-binding</keyword>
<comment type="subcellular location">
    <subcellularLocation>
        <location evidence="2">Membrane</location>
    </subcellularLocation>
</comment>
<proteinExistence type="inferred from homology"/>
<keyword evidence="9" id="KW-0408">Iron</keyword>
<evidence type="ECO:0000256" key="12">
    <source>
        <dbReference type="SAM" id="Phobius"/>
    </source>
</evidence>
<keyword evidence="4" id="KW-0349">Heme</keyword>
<organism evidence="13 14">
    <name type="scientific">Macrophomina phaseolina</name>
    <dbReference type="NCBI Taxonomy" id="35725"/>
    <lineage>
        <taxon>Eukaryota</taxon>
        <taxon>Fungi</taxon>
        <taxon>Dikarya</taxon>
        <taxon>Ascomycota</taxon>
        <taxon>Pezizomycotina</taxon>
        <taxon>Dothideomycetes</taxon>
        <taxon>Dothideomycetes incertae sedis</taxon>
        <taxon>Botryosphaeriales</taxon>
        <taxon>Botryosphaeriaceae</taxon>
        <taxon>Macrophomina</taxon>
    </lineage>
</organism>
<keyword evidence="8" id="KW-0560">Oxidoreductase</keyword>
<accession>A0ABQ8GB67</accession>
<reference evidence="13 14" key="1">
    <citation type="journal article" date="2021" name="Nat. Commun.">
        <title>Genetic determinants of endophytism in the Arabidopsis root mycobiome.</title>
        <authorList>
            <person name="Mesny F."/>
            <person name="Miyauchi S."/>
            <person name="Thiergart T."/>
            <person name="Pickel B."/>
            <person name="Atanasova L."/>
            <person name="Karlsson M."/>
            <person name="Huettel B."/>
            <person name="Barry K.W."/>
            <person name="Haridas S."/>
            <person name="Chen C."/>
            <person name="Bauer D."/>
            <person name="Andreopoulos W."/>
            <person name="Pangilinan J."/>
            <person name="LaButti K."/>
            <person name="Riley R."/>
            <person name="Lipzen A."/>
            <person name="Clum A."/>
            <person name="Drula E."/>
            <person name="Henrissat B."/>
            <person name="Kohler A."/>
            <person name="Grigoriev I.V."/>
            <person name="Martin F.M."/>
            <person name="Hacquard S."/>
        </authorList>
    </citation>
    <scope>NUCLEOTIDE SEQUENCE [LARGE SCALE GENOMIC DNA]</scope>
    <source>
        <strain evidence="13 14">MPI-SDFR-AT-0080</strain>
    </source>
</reference>
<dbReference type="Pfam" id="PF00067">
    <property type="entry name" value="p450"/>
    <property type="match status" value="1"/>
</dbReference>
<feature type="transmembrane region" description="Helical" evidence="12">
    <location>
        <begin position="25"/>
        <end position="43"/>
    </location>
</feature>
<feature type="transmembrane region" description="Helical" evidence="12">
    <location>
        <begin position="85"/>
        <end position="103"/>
    </location>
</feature>
<evidence type="ECO:0000256" key="8">
    <source>
        <dbReference type="ARBA" id="ARBA00023002"/>
    </source>
</evidence>
<dbReference type="Gene3D" id="1.10.630.10">
    <property type="entry name" value="Cytochrome P450"/>
    <property type="match status" value="1"/>
</dbReference>
<evidence type="ECO:0000256" key="10">
    <source>
        <dbReference type="ARBA" id="ARBA00023033"/>
    </source>
</evidence>
<evidence type="ECO:0000256" key="5">
    <source>
        <dbReference type="ARBA" id="ARBA00022692"/>
    </source>
</evidence>
<dbReference type="EMBL" id="JAGTJR010000013">
    <property type="protein sequence ID" value="KAH7050208.1"/>
    <property type="molecule type" value="Genomic_DNA"/>
</dbReference>
<evidence type="ECO:0000256" key="2">
    <source>
        <dbReference type="ARBA" id="ARBA00004370"/>
    </source>
</evidence>
<comment type="caution">
    <text evidence="13">The sequence shown here is derived from an EMBL/GenBank/DDBJ whole genome shotgun (WGS) entry which is preliminary data.</text>
</comment>
<evidence type="ECO:0000256" key="6">
    <source>
        <dbReference type="ARBA" id="ARBA00022723"/>
    </source>
</evidence>
<evidence type="ECO:0000313" key="14">
    <source>
        <dbReference type="Proteomes" id="UP000774617"/>
    </source>
</evidence>
<dbReference type="PRINTS" id="PR00385">
    <property type="entry name" value="P450"/>
</dbReference>
<dbReference type="SUPFAM" id="SSF48264">
    <property type="entry name" value="Cytochrome P450"/>
    <property type="match status" value="1"/>
</dbReference>
<dbReference type="PANTHER" id="PTHR24305:SF112">
    <property type="entry name" value="L-ORNITHINE-N5-MONOOXYGENASE (EUROFUNG)"/>
    <property type="match status" value="1"/>
</dbReference>
<evidence type="ECO:0000256" key="3">
    <source>
        <dbReference type="ARBA" id="ARBA00010617"/>
    </source>
</evidence>
<sequence length="562" mass="62496">MAVMSQLPVSLQLSPTCYTMTEAPLFAYGAAALLGVISHIAYFNRSEHHLYATRYMQLLLLTYSLGAFLLTRLNDQPLPSALSSMALLTTSYLTGLYASLLTYRAFLHPLNKFPGPLAARLTSLWLPLHTQRSQAYKTVHRLHQQHGAFVRVGSNELSIAHPDAIPLIYGFGSRCTKGDWYDSDKPLTSMHTSRDRAYHDARRRVWGAAFNDKAVRGYETRVQRFSASLVRQLGAFGGGAVDVSAWFNYLSYDVMGDLAFGKSFGMLERGEEHFAVNLLNEGMQPFALMLPAWAFRLLAAVPGAAAGYWKFIKYCSDQLDERMKTKPEDPDIMSALVEPLKEKQLTELELKMLQADSRLVIVAGSDTTAATLTHIFYHLAAQPAHQARLLAELRPHLQPDGSLHHRDLQDLPHLNGVINEALRLHPAVPTALQRLTPPEGLTVAGTHIPGNAVVWCPAYAIGRSVEAYVEPEAFLPERWYDEGKKGWVRNEKAFAPFSTGVYGCVGRPLAMMELRLVVAKVVAAFEVGFAEGETGEDLLEGSRDHFTFECGRLRLSFKERCG</sequence>
<comment type="similarity">
    <text evidence="3">Belongs to the cytochrome P450 family.</text>
</comment>
<dbReference type="InterPro" id="IPR002401">
    <property type="entry name" value="Cyt_P450_E_grp-I"/>
</dbReference>
<dbReference type="Proteomes" id="UP000774617">
    <property type="component" value="Unassembled WGS sequence"/>
</dbReference>
<evidence type="ECO:0000256" key="9">
    <source>
        <dbReference type="ARBA" id="ARBA00023004"/>
    </source>
</evidence>
<name>A0ABQ8GB67_9PEZI</name>
<keyword evidence="7 12" id="KW-1133">Transmembrane helix</keyword>
<keyword evidence="5 12" id="KW-0812">Transmembrane</keyword>
<evidence type="ECO:0000256" key="4">
    <source>
        <dbReference type="ARBA" id="ARBA00022617"/>
    </source>
</evidence>
<evidence type="ECO:0000256" key="7">
    <source>
        <dbReference type="ARBA" id="ARBA00022989"/>
    </source>
</evidence>
<evidence type="ECO:0000256" key="11">
    <source>
        <dbReference type="ARBA" id="ARBA00023136"/>
    </source>
</evidence>
<gene>
    <name evidence="13" type="ORF">B0J12DRAFT_663554</name>
</gene>
<feature type="transmembrane region" description="Helical" evidence="12">
    <location>
        <begin position="55"/>
        <end position="73"/>
    </location>
</feature>
<dbReference type="PANTHER" id="PTHR24305">
    <property type="entry name" value="CYTOCHROME P450"/>
    <property type="match status" value="1"/>
</dbReference>
<keyword evidence="14" id="KW-1185">Reference proteome</keyword>
<dbReference type="InterPro" id="IPR001128">
    <property type="entry name" value="Cyt_P450"/>
</dbReference>
<keyword evidence="11 12" id="KW-0472">Membrane</keyword>
<protein>
    <submittedName>
        <fullName evidence="13">L-ornithine-N5-monooxygenase</fullName>
    </submittedName>
</protein>
<evidence type="ECO:0000256" key="1">
    <source>
        <dbReference type="ARBA" id="ARBA00001971"/>
    </source>
</evidence>
<keyword evidence="10" id="KW-0503">Monooxygenase</keyword>
<dbReference type="CDD" id="cd11061">
    <property type="entry name" value="CYP67-like"/>
    <property type="match status" value="1"/>
</dbReference>
<dbReference type="InterPro" id="IPR036396">
    <property type="entry name" value="Cyt_P450_sf"/>
</dbReference>
<evidence type="ECO:0000313" key="13">
    <source>
        <dbReference type="EMBL" id="KAH7050208.1"/>
    </source>
</evidence>
<comment type="cofactor">
    <cofactor evidence="1">
        <name>heme</name>
        <dbReference type="ChEBI" id="CHEBI:30413"/>
    </cofactor>
</comment>